<evidence type="ECO:0000256" key="7">
    <source>
        <dbReference type="SAM" id="MobiDB-lite"/>
    </source>
</evidence>
<protein>
    <submittedName>
        <fullName evidence="9">NAD-dependent deacetylase hst3</fullName>
        <ecNumber evidence="9">4.4.1.36</ecNumber>
    </submittedName>
</protein>
<keyword evidence="6" id="KW-0862">Zinc</keyword>
<evidence type="ECO:0000313" key="9">
    <source>
        <dbReference type="EMBL" id="KAK7059214.1"/>
    </source>
</evidence>
<dbReference type="AlphaFoldDB" id="A0AAW0E4T2"/>
<evidence type="ECO:0000256" key="3">
    <source>
        <dbReference type="ARBA" id="ARBA00022679"/>
    </source>
</evidence>
<comment type="subcellular location">
    <subcellularLocation>
        <location evidence="1">Mitochondrion</location>
    </subcellularLocation>
</comment>
<feature type="compositionally biased region" description="Basic residues" evidence="7">
    <location>
        <begin position="376"/>
        <end position="386"/>
    </location>
</feature>
<comment type="caution">
    <text evidence="9">The sequence shown here is derived from an EMBL/GenBank/DDBJ whole genome shotgun (WGS) entry which is preliminary data.</text>
</comment>
<dbReference type="PANTHER" id="PTHR11085">
    <property type="entry name" value="NAD-DEPENDENT PROTEIN DEACYLASE SIRTUIN-5, MITOCHONDRIAL-RELATED"/>
    <property type="match status" value="1"/>
</dbReference>
<feature type="active site" description="Proton acceptor" evidence="6">
    <location>
        <position position="164"/>
    </location>
</feature>
<keyword evidence="6" id="KW-0479">Metal-binding</keyword>
<evidence type="ECO:0000313" key="10">
    <source>
        <dbReference type="Proteomes" id="UP001383192"/>
    </source>
</evidence>
<evidence type="ECO:0000256" key="5">
    <source>
        <dbReference type="ARBA" id="ARBA00023128"/>
    </source>
</evidence>
<dbReference type="EMBL" id="JAYKXP010000004">
    <property type="protein sequence ID" value="KAK7059214.1"/>
    <property type="molecule type" value="Genomic_DNA"/>
</dbReference>
<dbReference type="PROSITE" id="PS50305">
    <property type="entry name" value="SIRTUIN"/>
    <property type="match status" value="1"/>
</dbReference>
<dbReference type="Gene3D" id="3.40.50.1220">
    <property type="entry name" value="TPP-binding domain"/>
    <property type="match status" value="1"/>
</dbReference>
<dbReference type="Pfam" id="PF02146">
    <property type="entry name" value="SIR2"/>
    <property type="match status" value="2"/>
</dbReference>
<keyword evidence="10" id="KW-1185">Reference proteome</keyword>
<proteinExistence type="inferred from homology"/>
<name>A0AAW0E4T2_9AGAR</name>
<keyword evidence="5" id="KW-0496">Mitochondrion</keyword>
<evidence type="ECO:0000259" key="8">
    <source>
        <dbReference type="PROSITE" id="PS50305"/>
    </source>
</evidence>
<evidence type="ECO:0000256" key="6">
    <source>
        <dbReference type="PROSITE-ProRule" id="PRU00236"/>
    </source>
</evidence>
<dbReference type="GO" id="GO:0046872">
    <property type="term" value="F:metal ion binding"/>
    <property type="evidence" value="ECO:0007669"/>
    <property type="project" value="UniProtKB-KW"/>
</dbReference>
<dbReference type="PANTHER" id="PTHR11085:SF8">
    <property type="entry name" value="NAD-DEPENDENT HISTONE DEACETYLASE HST3"/>
    <property type="match status" value="1"/>
</dbReference>
<dbReference type="GO" id="GO:0016829">
    <property type="term" value="F:lyase activity"/>
    <property type="evidence" value="ECO:0007669"/>
    <property type="project" value="UniProtKB-KW"/>
</dbReference>
<organism evidence="9 10">
    <name type="scientific">Paramarasmius palmivorus</name>
    <dbReference type="NCBI Taxonomy" id="297713"/>
    <lineage>
        <taxon>Eukaryota</taxon>
        <taxon>Fungi</taxon>
        <taxon>Dikarya</taxon>
        <taxon>Basidiomycota</taxon>
        <taxon>Agaricomycotina</taxon>
        <taxon>Agaricomycetes</taxon>
        <taxon>Agaricomycetidae</taxon>
        <taxon>Agaricales</taxon>
        <taxon>Marasmiineae</taxon>
        <taxon>Marasmiaceae</taxon>
        <taxon>Paramarasmius</taxon>
    </lineage>
</organism>
<dbReference type="GO" id="GO:0005739">
    <property type="term" value="C:mitochondrion"/>
    <property type="evidence" value="ECO:0007669"/>
    <property type="project" value="UniProtKB-SubCell"/>
</dbReference>
<comment type="similarity">
    <text evidence="2">Belongs to the sirtuin family. Class I subfamily.</text>
</comment>
<evidence type="ECO:0000256" key="1">
    <source>
        <dbReference type="ARBA" id="ARBA00004173"/>
    </source>
</evidence>
<feature type="binding site" evidence="6">
    <location>
        <position position="200"/>
    </location>
    <ligand>
        <name>Zn(2+)</name>
        <dbReference type="ChEBI" id="CHEBI:29105"/>
    </ligand>
</feature>
<dbReference type="GO" id="GO:0070403">
    <property type="term" value="F:NAD+ binding"/>
    <property type="evidence" value="ECO:0007669"/>
    <property type="project" value="InterPro"/>
</dbReference>
<dbReference type="Proteomes" id="UP001383192">
    <property type="component" value="Unassembled WGS sequence"/>
</dbReference>
<feature type="region of interest" description="Disordered" evidence="7">
    <location>
        <begin position="132"/>
        <end position="158"/>
    </location>
</feature>
<accession>A0AAW0E4T2</accession>
<feature type="binding site" evidence="6">
    <location>
        <position position="172"/>
    </location>
    <ligand>
        <name>Zn(2+)</name>
        <dbReference type="ChEBI" id="CHEBI:29105"/>
    </ligand>
</feature>
<dbReference type="InterPro" id="IPR026590">
    <property type="entry name" value="Ssirtuin_cat_dom"/>
</dbReference>
<evidence type="ECO:0000256" key="4">
    <source>
        <dbReference type="ARBA" id="ARBA00023027"/>
    </source>
</evidence>
<sequence length="510" mass="56137">MQTLNLEDIKTDTHSRRSLSELSLAVAKCKKIVVVTGAGISCSSGIPDFRSSDGLYNLVKQQYPDVVLKGRDLFDASLFRDPASTALFYTFISKLKRSIDTATPTPTHHFIKTLDSKKKLLRSYTQNIDGLEDRAGLAGPSSDDDTSDKKGKKPLKQSRNIQLHGDIHRVRCRSCSADFPCLEEHLVLFEQGQCPDCPECLQRSRSRVARSARAIRVGQLRPSIVLYDEFHPLGDEIGTVQCADLSRKPDMLIIMGTSLKVHGLKKLVKEFAKVVHGHLPPGSPSKSRTRPWAGKVIFVNKTAPGSEWSDVIDYHVSGETDVWTEKVIEDWKKMRPADWEVQQTLVGSDGEMSVTVGGGLFKAGKEINVANTAAKPKGKGAKKKYPRKEVENLPPDSPMVISTPDALKAKRPPSSPSKRRQGADHYDNQSSPSKRRAGKQREYMSEILGLAKDKQNLASGDEADEDDEDLEGLCLDLSMQDVSSPKKKRPPPKGSLASRSVKAKGVGVKS</sequence>
<keyword evidence="3" id="KW-0808">Transferase</keyword>
<dbReference type="InterPro" id="IPR029035">
    <property type="entry name" value="DHS-like_NAD/FAD-binding_dom"/>
</dbReference>
<dbReference type="EC" id="4.4.1.36" evidence="9"/>
<dbReference type="InterPro" id="IPR003000">
    <property type="entry name" value="Sirtuin"/>
</dbReference>
<evidence type="ECO:0000256" key="2">
    <source>
        <dbReference type="ARBA" id="ARBA00006924"/>
    </source>
</evidence>
<dbReference type="InterPro" id="IPR050134">
    <property type="entry name" value="NAD-dep_sirtuin_deacylases"/>
</dbReference>
<feature type="domain" description="Deacetylase sirtuin-type" evidence="8">
    <location>
        <begin position="12"/>
        <end position="340"/>
    </location>
</feature>
<feature type="region of interest" description="Disordered" evidence="7">
    <location>
        <begin position="373"/>
        <end position="510"/>
    </location>
</feature>
<feature type="binding site" evidence="6">
    <location>
        <position position="197"/>
    </location>
    <ligand>
        <name>Zn(2+)</name>
        <dbReference type="ChEBI" id="CHEBI:29105"/>
    </ligand>
</feature>
<feature type="binding site" evidence="6">
    <location>
        <position position="175"/>
    </location>
    <ligand>
        <name>Zn(2+)</name>
        <dbReference type="ChEBI" id="CHEBI:29105"/>
    </ligand>
</feature>
<dbReference type="GO" id="GO:0005634">
    <property type="term" value="C:nucleus"/>
    <property type="evidence" value="ECO:0007669"/>
    <property type="project" value="TreeGrafter"/>
</dbReference>
<keyword evidence="9" id="KW-0456">Lyase</keyword>
<reference evidence="9 10" key="1">
    <citation type="submission" date="2024-01" db="EMBL/GenBank/DDBJ databases">
        <title>A draft genome for a cacao thread blight-causing isolate of Paramarasmius palmivorus.</title>
        <authorList>
            <person name="Baruah I.K."/>
            <person name="Bukari Y."/>
            <person name="Amoako-Attah I."/>
            <person name="Meinhardt L.W."/>
            <person name="Bailey B.A."/>
            <person name="Cohen S.P."/>
        </authorList>
    </citation>
    <scope>NUCLEOTIDE SEQUENCE [LARGE SCALE GENOMIC DNA]</scope>
    <source>
        <strain evidence="9 10">GH-12</strain>
    </source>
</reference>
<dbReference type="Gene3D" id="3.30.1600.10">
    <property type="entry name" value="SIR2/SIRT2 'Small Domain"/>
    <property type="match status" value="1"/>
</dbReference>
<feature type="compositionally biased region" description="Acidic residues" evidence="7">
    <location>
        <begin position="461"/>
        <end position="471"/>
    </location>
</feature>
<gene>
    <name evidence="9" type="primary">HST3</name>
    <name evidence="9" type="ORF">VNI00_001841</name>
</gene>
<keyword evidence="4" id="KW-0520">NAD</keyword>
<dbReference type="GO" id="GO:0017136">
    <property type="term" value="F:histone deacetylase activity, NAD-dependent"/>
    <property type="evidence" value="ECO:0007669"/>
    <property type="project" value="TreeGrafter"/>
</dbReference>
<dbReference type="InterPro" id="IPR026591">
    <property type="entry name" value="Sirtuin_cat_small_dom_sf"/>
</dbReference>
<dbReference type="SUPFAM" id="SSF52467">
    <property type="entry name" value="DHS-like NAD/FAD-binding domain"/>
    <property type="match status" value="1"/>
</dbReference>